<evidence type="ECO:0000313" key="3">
    <source>
        <dbReference type="Proteomes" id="UP000265631"/>
    </source>
</evidence>
<evidence type="ECO:0000313" key="2">
    <source>
        <dbReference type="EMBL" id="RFN49540.1"/>
    </source>
</evidence>
<reference evidence="2 3" key="1">
    <citation type="journal article" date="2018" name="PLoS Pathog.">
        <title>Evolution of structural diversity of trichothecenes, a family of toxins produced by plant pathogenic and entomopathogenic fungi.</title>
        <authorList>
            <person name="Proctor R.H."/>
            <person name="McCormick S.P."/>
            <person name="Kim H.S."/>
            <person name="Cardoza R.E."/>
            <person name="Stanley A.M."/>
            <person name="Lindo L."/>
            <person name="Kelly A."/>
            <person name="Brown D.W."/>
            <person name="Lee T."/>
            <person name="Vaughan M.M."/>
            <person name="Alexander N.J."/>
            <person name="Busman M."/>
            <person name="Gutierrez S."/>
        </authorList>
    </citation>
    <scope>NUCLEOTIDE SEQUENCE [LARGE SCALE GENOMIC DNA]</scope>
    <source>
        <strain evidence="2 3">NRRL 13405</strain>
    </source>
</reference>
<comment type="caution">
    <text evidence="2">The sequence shown here is derived from an EMBL/GenBank/DDBJ whole genome shotgun (WGS) entry which is preliminary data.</text>
</comment>
<dbReference type="STRING" id="2594813.A0A395MNZ2"/>
<name>A0A395MNZ2_9HYPO</name>
<dbReference type="EMBL" id="PXXK01000175">
    <property type="protein sequence ID" value="RFN49540.1"/>
    <property type="molecule type" value="Genomic_DNA"/>
</dbReference>
<gene>
    <name evidence="2" type="ORF">FIE12Z_6236</name>
</gene>
<proteinExistence type="predicted"/>
<dbReference type="Proteomes" id="UP000265631">
    <property type="component" value="Unassembled WGS sequence"/>
</dbReference>
<feature type="region of interest" description="Disordered" evidence="1">
    <location>
        <begin position="1"/>
        <end position="24"/>
    </location>
</feature>
<evidence type="ECO:0000256" key="1">
    <source>
        <dbReference type="SAM" id="MobiDB-lite"/>
    </source>
</evidence>
<protein>
    <submittedName>
        <fullName evidence="2">Serine/threonine-protein phosphatase 2b catalytic subunit</fullName>
    </submittedName>
</protein>
<accession>A0A395MNZ2</accession>
<organism evidence="2 3">
    <name type="scientific">Fusarium flagelliforme</name>
    <dbReference type="NCBI Taxonomy" id="2675880"/>
    <lineage>
        <taxon>Eukaryota</taxon>
        <taxon>Fungi</taxon>
        <taxon>Dikarya</taxon>
        <taxon>Ascomycota</taxon>
        <taxon>Pezizomycotina</taxon>
        <taxon>Sordariomycetes</taxon>
        <taxon>Hypocreomycetidae</taxon>
        <taxon>Hypocreales</taxon>
        <taxon>Nectriaceae</taxon>
        <taxon>Fusarium</taxon>
        <taxon>Fusarium incarnatum-equiseti species complex</taxon>
    </lineage>
</organism>
<keyword evidence="3" id="KW-1185">Reference proteome</keyword>
<dbReference type="AlphaFoldDB" id="A0A395MNZ2"/>
<sequence>MDSEGEANTAPSAEERRNVQVDNAIRAIQEKKPVPEIDFTIHTMEDNTQVNTMERVCKGSFDPPPVVAVHDPAIIIDNALIADLPAVPAAVIQLVFAA</sequence>